<dbReference type="EMBL" id="CAFBLI010000129">
    <property type="protein sequence ID" value="CAB4876621.1"/>
    <property type="molecule type" value="Genomic_DNA"/>
</dbReference>
<dbReference type="Pfam" id="PF17249">
    <property type="entry name" value="DUF5318"/>
    <property type="match status" value="1"/>
</dbReference>
<proteinExistence type="predicted"/>
<dbReference type="InterPro" id="IPR035169">
    <property type="entry name" value="DUF5318"/>
</dbReference>
<gene>
    <name evidence="1" type="ORF">UFOPK3306_01236</name>
</gene>
<name>A0A6J7E1F7_9ZZZZ</name>
<dbReference type="AlphaFoldDB" id="A0A6J7E1F7"/>
<organism evidence="1">
    <name type="scientific">freshwater metagenome</name>
    <dbReference type="NCBI Taxonomy" id="449393"/>
    <lineage>
        <taxon>unclassified sequences</taxon>
        <taxon>metagenomes</taxon>
        <taxon>ecological metagenomes</taxon>
    </lineage>
</organism>
<reference evidence="1" key="1">
    <citation type="submission" date="2020-05" db="EMBL/GenBank/DDBJ databases">
        <authorList>
            <person name="Chiriac C."/>
            <person name="Salcher M."/>
            <person name="Ghai R."/>
            <person name="Kavagutti S V."/>
        </authorList>
    </citation>
    <scope>NUCLEOTIDE SEQUENCE</scope>
</reference>
<accession>A0A6J7E1F7</accession>
<sequence>MEIRYTFGDQLGQYSGRIKSTDELIEMQNEYGQFRVYVVEVCRNCHWNHLHLSYLLGDGQERKAPRKVRTLEDEDWVS</sequence>
<evidence type="ECO:0000313" key="1">
    <source>
        <dbReference type="EMBL" id="CAB4876621.1"/>
    </source>
</evidence>
<protein>
    <submittedName>
        <fullName evidence="1">Unannotated protein</fullName>
    </submittedName>
</protein>